<dbReference type="InterPro" id="IPR058205">
    <property type="entry name" value="D-LDH-like"/>
</dbReference>
<dbReference type="EC" id="1.1.1.28" evidence="6"/>
<evidence type="ECO:0000256" key="3">
    <source>
        <dbReference type="RuleBase" id="RU003719"/>
    </source>
</evidence>
<dbReference type="GO" id="GO:0008720">
    <property type="term" value="F:D-lactate dehydrogenase (NAD+) activity"/>
    <property type="evidence" value="ECO:0007669"/>
    <property type="project" value="UniProtKB-EC"/>
</dbReference>
<dbReference type="PANTHER" id="PTHR43026:SF1">
    <property type="entry name" value="2-HYDROXYACID DEHYDROGENASE HOMOLOG 1-RELATED"/>
    <property type="match status" value="1"/>
</dbReference>
<reference evidence="7" key="1">
    <citation type="journal article" date="2019" name="Int. J. Syst. Evol. Microbiol.">
        <title>The Global Catalogue of Microorganisms (GCM) 10K type strain sequencing project: providing services to taxonomists for standard genome sequencing and annotation.</title>
        <authorList>
            <consortium name="The Broad Institute Genomics Platform"/>
            <consortium name="The Broad Institute Genome Sequencing Center for Infectious Disease"/>
            <person name="Wu L."/>
            <person name="Ma J."/>
        </authorList>
    </citation>
    <scope>NUCLEOTIDE SEQUENCE [LARGE SCALE GENOMIC DNA]</scope>
    <source>
        <strain evidence="7">DT92</strain>
    </source>
</reference>
<feature type="domain" description="D-isomer specific 2-hydroxyacid dehydrogenase catalytic" evidence="4">
    <location>
        <begin position="3"/>
        <end position="327"/>
    </location>
</feature>
<dbReference type="Proteomes" id="UP001597344">
    <property type="component" value="Unassembled WGS sequence"/>
</dbReference>
<name>A0ABW5AZ51_9FLAO</name>
<sequence>MKVLIYSAKDFEIPFLEKANNEVHRIKYIPERLTSKTARLALGFDVVSIFSADDASSSVLERLKDFGVNYIALRSTGYDNINLPKAKKLGFKVANSAGYSPHAIAEHAVGLLLALNRKLVQSSIQVKEYNFSLSNLVGFDINKKTTGIIGTGRIGRVVAKIMHGFGCNILANDINEDNNVRTEYNAIYTNLENIYEQSDIIFLCTPLTTQTHHMININAIQKMKKNAILINIARGAIVKTEDLIKALELKRIAGYGTDVYEHEEGIFFYNHSKNKPEDKWLQKLIDLPNVFLTPHQAFATQEALTNIAETTFYNINCWEQEKESKNELTLELVR</sequence>
<dbReference type="RefSeq" id="WP_378320467.1">
    <property type="nucleotide sequence ID" value="NZ_JBHUHY010000013.1"/>
</dbReference>
<accession>A0ABW5AZ51</accession>
<dbReference type="Pfam" id="PF00389">
    <property type="entry name" value="2-Hacid_dh"/>
    <property type="match status" value="1"/>
</dbReference>
<protein>
    <submittedName>
        <fullName evidence="6">2-hydroxyacid dehydrogenase</fullName>
        <ecNumber evidence="6">1.1.1.28</ecNumber>
    </submittedName>
</protein>
<gene>
    <name evidence="6" type="ORF">ACFSJT_11785</name>
</gene>
<evidence type="ECO:0000259" key="5">
    <source>
        <dbReference type="Pfam" id="PF02826"/>
    </source>
</evidence>
<dbReference type="Gene3D" id="3.40.50.720">
    <property type="entry name" value="NAD(P)-binding Rossmann-like Domain"/>
    <property type="match status" value="2"/>
</dbReference>
<proteinExistence type="inferred from homology"/>
<dbReference type="CDD" id="cd12183">
    <property type="entry name" value="LDH_like_2"/>
    <property type="match status" value="1"/>
</dbReference>
<evidence type="ECO:0000259" key="4">
    <source>
        <dbReference type="Pfam" id="PF00389"/>
    </source>
</evidence>
<dbReference type="PANTHER" id="PTHR43026">
    <property type="entry name" value="2-HYDROXYACID DEHYDROGENASE HOMOLOG 1-RELATED"/>
    <property type="match status" value="1"/>
</dbReference>
<evidence type="ECO:0000313" key="7">
    <source>
        <dbReference type="Proteomes" id="UP001597344"/>
    </source>
</evidence>
<keyword evidence="2" id="KW-0520">NAD</keyword>
<evidence type="ECO:0000256" key="2">
    <source>
        <dbReference type="ARBA" id="ARBA00023027"/>
    </source>
</evidence>
<evidence type="ECO:0000256" key="1">
    <source>
        <dbReference type="ARBA" id="ARBA00005854"/>
    </source>
</evidence>
<feature type="domain" description="D-isomer specific 2-hydroxyacid dehydrogenase NAD-binding" evidence="5">
    <location>
        <begin position="109"/>
        <end position="297"/>
    </location>
</feature>
<keyword evidence="3 6" id="KW-0560">Oxidoreductase</keyword>
<dbReference type="SUPFAM" id="SSF51735">
    <property type="entry name" value="NAD(P)-binding Rossmann-fold domains"/>
    <property type="match status" value="1"/>
</dbReference>
<comment type="similarity">
    <text evidence="1 3">Belongs to the D-isomer specific 2-hydroxyacid dehydrogenase family.</text>
</comment>
<dbReference type="InterPro" id="IPR006139">
    <property type="entry name" value="D-isomer_2_OHA_DH_cat_dom"/>
</dbReference>
<keyword evidence="7" id="KW-1185">Reference proteome</keyword>
<dbReference type="Pfam" id="PF02826">
    <property type="entry name" value="2-Hacid_dh_C"/>
    <property type="match status" value="1"/>
</dbReference>
<organism evidence="6 7">
    <name type="scientific">Aquimarina celericrescens</name>
    <dbReference type="NCBI Taxonomy" id="1964542"/>
    <lineage>
        <taxon>Bacteria</taxon>
        <taxon>Pseudomonadati</taxon>
        <taxon>Bacteroidota</taxon>
        <taxon>Flavobacteriia</taxon>
        <taxon>Flavobacteriales</taxon>
        <taxon>Flavobacteriaceae</taxon>
        <taxon>Aquimarina</taxon>
    </lineage>
</organism>
<dbReference type="InterPro" id="IPR036291">
    <property type="entry name" value="NAD(P)-bd_dom_sf"/>
</dbReference>
<evidence type="ECO:0000313" key="6">
    <source>
        <dbReference type="EMBL" id="MFD2187470.1"/>
    </source>
</evidence>
<dbReference type="InterPro" id="IPR006140">
    <property type="entry name" value="D-isomer_DH_NAD-bd"/>
</dbReference>
<dbReference type="EMBL" id="JBHUHY010000013">
    <property type="protein sequence ID" value="MFD2187470.1"/>
    <property type="molecule type" value="Genomic_DNA"/>
</dbReference>
<dbReference type="SUPFAM" id="SSF52283">
    <property type="entry name" value="Formate/glycerate dehydrogenase catalytic domain-like"/>
    <property type="match status" value="1"/>
</dbReference>
<comment type="caution">
    <text evidence="6">The sequence shown here is derived from an EMBL/GenBank/DDBJ whole genome shotgun (WGS) entry which is preliminary data.</text>
</comment>